<evidence type="ECO:0000313" key="2">
    <source>
        <dbReference type="EMBL" id="KAK4102399.1"/>
    </source>
</evidence>
<protein>
    <submittedName>
        <fullName evidence="2">Uncharacterized protein</fullName>
    </submittedName>
</protein>
<reference evidence="2" key="2">
    <citation type="submission" date="2023-05" db="EMBL/GenBank/DDBJ databases">
        <authorList>
            <consortium name="Lawrence Berkeley National Laboratory"/>
            <person name="Steindorff A."/>
            <person name="Hensen N."/>
            <person name="Bonometti L."/>
            <person name="Westerberg I."/>
            <person name="Brannstrom I.O."/>
            <person name="Guillou S."/>
            <person name="Cros-Aarteil S."/>
            <person name="Calhoun S."/>
            <person name="Haridas S."/>
            <person name="Kuo A."/>
            <person name="Mondo S."/>
            <person name="Pangilinan J."/>
            <person name="Riley R."/>
            <person name="Labutti K."/>
            <person name="Andreopoulos B."/>
            <person name="Lipzen A."/>
            <person name="Chen C."/>
            <person name="Yanf M."/>
            <person name="Daum C."/>
            <person name="Ng V."/>
            <person name="Clum A."/>
            <person name="Ohm R."/>
            <person name="Martin F."/>
            <person name="Silar P."/>
            <person name="Natvig D."/>
            <person name="Lalanne C."/>
            <person name="Gautier V."/>
            <person name="Ament-Velasquez S.L."/>
            <person name="Kruys A."/>
            <person name="Hutchinson M.I."/>
            <person name="Powell A.J."/>
            <person name="Barry K."/>
            <person name="Miller A.N."/>
            <person name="Grigoriev I.V."/>
            <person name="Debuchy R."/>
            <person name="Gladieux P."/>
            <person name="Thoren M.H."/>
            <person name="Johannesson H."/>
        </authorList>
    </citation>
    <scope>NUCLEOTIDE SEQUENCE</scope>
    <source>
        <strain evidence="2">CBS 757.83</strain>
    </source>
</reference>
<proteinExistence type="predicted"/>
<gene>
    <name evidence="2" type="ORF">N658DRAFT_423626</name>
</gene>
<evidence type="ECO:0000313" key="3">
    <source>
        <dbReference type="Proteomes" id="UP001305647"/>
    </source>
</evidence>
<evidence type="ECO:0000256" key="1">
    <source>
        <dbReference type="SAM" id="MobiDB-lite"/>
    </source>
</evidence>
<feature type="compositionally biased region" description="Low complexity" evidence="1">
    <location>
        <begin position="404"/>
        <end position="415"/>
    </location>
</feature>
<accession>A0AAN6Q2I6</accession>
<sequence>MWDSIDDPSKRREVRYANNVYVLFRALLHCKKFFGQDTLWVAIARGFKTNVATAKTTAEILSAARRAHRGKPQSTVSETAHAADDWIDFVDSLGPQPRMLSDSEVYKVASAFFDSQEKKHLNAGGVPVNGRSARQPPRGPHEEPASASRDRPPSPYVKPEMPRDSAGTYRAPFPYHKRSPSPMDDRSPKMRRFDHDARPKAQVEPERHGAIDELPTVQPTQSPPRRLSTSKPAPPAPQPNSTSYPTLPAKATQPLTRPSGPQRGEEAPNATKTGAGMIPALKGEIASLEKQLAEAKSKREVAPAVNIPSQLTECVGELNNSMASATNAMEVMMESMHDTVDGLTSCRAEVSSVSAQQKELAATLSRFNTDSNLKLGTILQLVQTLASTVDTLRDEVSQLKNHHQAPPAAGAQAAAESTSTSHLETLVKEQNIRMERFFREVQAGMQAQAHAVAQSHNPLQSQPQSLRQAMAAAERDLQRHMGTIETFYHRGGVSRAVTEQTADVLAALSEGLRAAKAGQGQ</sequence>
<dbReference type="EMBL" id="MU863631">
    <property type="protein sequence ID" value="KAK4102399.1"/>
    <property type="molecule type" value="Genomic_DNA"/>
</dbReference>
<comment type="caution">
    <text evidence="2">The sequence shown here is derived from an EMBL/GenBank/DDBJ whole genome shotgun (WGS) entry which is preliminary data.</text>
</comment>
<feature type="region of interest" description="Disordered" evidence="1">
    <location>
        <begin position="120"/>
        <end position="276"/>
    </location>
</feature>
<reference evidence="2" key="1">
    <citation type="journal article" date="2023" name="Mol. Phylogenet. Evol.">
        <title>Genome-scale phylogeny and comparative genomics of the fungal order Sordariales.</title>
        <authorList>
            <person name="Hensen N."/>
            <person name="Bonometti L."/>
            <person name="Westerberg I."/>
            <person name="Brannstrom I.O."/>
            <person name="Guillou S."/>
            <person name="Cros-Aarteil S."/>
            <person name="Calhoun S."/>
            <person name="Haridas S."/>
            <person name="Kuo A."/>
            <person name="Mondo S."/>
            <person name="Pangilinan J."/>
            <person name="Riley R."/>
            <person name="LaButti K."/>
            <person name="Andreopoulos B."/>
            <person name="Lipzen A."/>
            <person name="Chen C."/>
            <person name="Yan M."/>
            <person name="Daum C."/>
            <person name="Ng V."/>
            <person name="Clum A."/>
            <person name="Steindorff A."/>
            <person name="Ohm R.A."/>
            <person name="Martin F."/>
            <person name="Silar P."/>
            <person name="Natvig D.O."/>
            <person name="Lalanne C."/>
            <person name="Gautier V."/>
            <person name="Ament-Velasquez S.L."/>
            <person name="Kruys A."/>
            <person name="Hutchinson M.I."/>
            <person name="Powell A.J."/>
            <person name="Barry K."/>
            <person name="Miller A.N."/>
            <person name="Grigoriev I.V."/>
            <person name="Debuchy R."/>
            <person name="Gladieux P."/>
            <person name="Hiltunen Thoren M."/>
            <person name="Johannesson H."/>
        </authorList>
    </citation>
    <scope>NUCLEOTIDE SEQUENCE</scope>
    <source>
        <strain evidence="2">CBS 757.83</strain>
    </source>
</reference>
<dbReference type="AlphaFoldDB" id="A0AAN6Q2I6"/>
<feature type="compositionally biased region" description="Basic and acidic residues" evidence="1">
    <location>
        <begin position="139"/>
        <end position="152"/>
    </location>
</feature>
<feature type="compositionally biased region" description="Basic and acidic residues" evidence="1">
    <location>
        <begin position="183"/>
        <end position="211"/>
    </location>
</feature>
<feature type="region of interest" description="Disordered" evidence="1">
    <location>
        <begin position="402"/>
        <end position="422"/>
    </location>
</feature>
<dbReference type="Proteomes" id="UP001305647">
    <property type="component" value="Unassembled WGS sequence"/>
</dbReference>
<keyword evidence="3" id="KW-1185">Reference proteome</keyword>
<organism evidence="2 3">
    <name type="scientific">Parathielavia hyrcaniae</name>
    <dbReference type="NCBI Taxonomy" id="113614"/>
    <lineage>
        <taxon>Eukaryota</taxon>
        <taxon>Fungi</taxon>
        <taxon>Dikarya</taxon>
        <taxon>Ascomycota</taxon>
        <taxon>Pezizomycotina</taxon>
        <taxon>Sordariomycetes</taxon>
        <taxon>Sordariomycetidae</taxon>
        <taxon>Sordariales</taxon>
        <taxon>Chaetomiaceae</taxon>
        <taxon>Parathielavia</taxon>
    </lineage>
</organism>
<name>A0AAN6Q2I6_9PEZI</name>